<evidence type="ECO:0000256" key="1">
    <source>
        <dbReference type="ARBA" id="ARBA00022801"/>
    </source>
</evidence>
<reference evidence="3" key="1">
    <citation type="submission" date="2016-01" db="EMBL/GenBank/DDBJ databases">
        <authorList>
            <person name="Peeters C."/>
        </authorList>
    </citation>
    <scope>NUCLEOTIDE SEQUENCE</scope>
    <source>
        <strain evidence="3">LMG 29321</strain>
    </source>
</reference>
<keyword evidence="4" id="KW-1185">Reference proteome</keyword>
<dbReference type="Gene3D" id="3.40.50.1820">
    <property type="entry name" value="alpha/beta hydrolase"/>
    <property type="match status" value="1"/>
</dbReference>
<dbReference type="InterPro" id="IPR051340">
    <property type="entry name" value="Haloalkane_dehalogenase"/>
</dbReference>
<name>A0A158EBM7_9BURK</name>
<dbReference type="GO" id="GO:0004301">
    <property type="term" value="F:epoxide hydrolase activity"/>
    <property type="evidence" value="ECO:0007669"/>
    <property type="project" value="TreeGrafter"/>
</dbReference>
<evidence type="ECO:0000313" key="3">
    <source>
        <dbReference type="EMBL" id="SAL04289.1"/>
    </source>
</evidence>
<evidence type="ECO:0000256" key="2">
    <source>
        <dbReference type="SAM" id="MobiDB-lite"/>
    </source>
</evidence>
<proteinExistence type="predicted"/>
<keyword evidence="1 3" id="KW-0378">Hydrolase</keyword>
<dbReference type="PANTHER" id="PTHR42977:SF3">
    <property type="entry name" value="AB HYDROLASE-1 DOMAIN-CONTAINING PROTEIN"/>
    <property type="match status" value="1"/>
</dbReference>
<accession>A0A158EBM7</accession>
<dbReference type="InterPro" id="IPR029058">
    <property type="entry name" value="AB_hydrolase_fold"/>
</dbReference>
<sequence length="135" mass="15037">MGRSLHKESPGAELSSNTRTASPTHLASKKALLDRPGNREIQMDLVLDYGTNVPLYPQFQAFFREHQPPTLIVRGKNDKIFPEEGAHPYLRGLPDAELHILDTGYFALEDKLDEIGPLLLDFLDRSIGAASRVEA</sequence>
<feature type="region of interest" description="Disordered" evidence="2">
    <location>
        <begin position="1"/>
        <end position="35"/>
    </location>
</feature>
<dbReference type="AlphaFoldDB" id="A0A158EBM7"/>
<dbReference type="Proteomes" id="UP000071859">
    <property type="component" value="Unassembled WGS sequence"/>
</dbReference>
<dbReference type="PANTHER" id="PTHR42977">
    <property type="entry name" value="HYDROLASE-RELATED"/>
    <property type="match status" value="1"/>
</dbReference>
<feature type="compositionally biased region" description="Basic and acidic residues" evidence="2">
    <location>
        <begin position="1"/>
        <end position="10"/>
    </location>
</feature>
<organism evidence="3 4">
    <name type="scientific">Caballeronia calidae</name>
    <dbReference type="NCBI Taxonomy" id="1777139"/>
    <lineage>
        <taxon>Bacteria</taxon>
        <taxon>Pseudomonadati</taxon>
        <taxon>Pseudomonadota</taxon>
        <taxon>Betaproteobacteria</taxon>
        <taxon>Burkholderiales</taxon>
        <taxon>Burkholderiaceae</taxon>
        <taxon>Caballeronia</taxon>
    </lineage>
</organism>
<evidence type="ECO:0000313" key="4">
    <source>
        <dbReference type="Proteomes" id="UP000071859"/>
    </source>
</evidence>
<feature type="compositionally biased region" description="Polar residues" evidence="2">
    <location>
        <begin position="14"/>
        <end position="25"/>
    </location>
</feature>
<dbReference type="EMBL" id="FCOX02000061">
    <property type="protein sequence ID" value="SAL04289.1"/>
    <property type="molecule type" value="Genomic_DNA"/>
</dbReference>
<dbReference type="SUPFAM" id="SSF53474">
    <property type="entry name" value="alpha/beta-Hydrolases"/>
    <property type="match status" value="1"/>
</dbReference>
<protein>
    <submittedName>
        <fullName evidence="3">Hydrolase</fullName>
    </submittedName>
</protein>
<comment type="caution">
    <text evidence="3">The sequence shown here is derived from an EMBL/GenBank/DDBJ whole genome shotgun (WGS) entry which is preliminary data.</text>
</comment>
<gene>
    <name evidence="3" type="ORF">AWB78_06889</name>
</gene>